<proteinExistence type="predicted"/>
<dbReference type="EMBL" id="JBHUOM010000001">
    <property type="protein sequence ID" value="MFD2932597.1"/>
    <property type="molecule type" value="Genomic_DNA"/>
</dbReference>
<dbReference type="PROSITE" id="PS51257">
    <property type="entry name" value="PROKAR_LIPOPROTEIN"/>
    <property type="match status" value="1"/>
</dbReference>
<dbReference type="Proteomes" id="UP001597512">
    <property type="component" value="Unassembled WGS sequence"/>
</dbReference>
<evidence type="ECO:0000313" key="2">
    <source>
        <dbReference type="EMBL" id="MFD2932597.1"/>
    </source>
</evidence>
<protein>
    <submittedName>
        <fullName evidence="2">DUF4296 domain-containing protein</fullName>
    </submittedName>
</protein>
<sequence length="124" mass="14290">MHRNQSQRHLWNLLLVGWLVAACTAPENKRPDNLLNENQMVDILTEIHMAEARVSRLSLRSIDSSNIAYKHLEGTIFKKMGVDTAVYRKSYIFYSSHPANMEAIYQQVTEKLKKTVDAKSKKKS</sequence>
<keyword evidence="3" id="KW-1185">Reference proteome</keyword>
<reference evidence="3" key="1">
    <citation type="journal article" date="2019" name="Int. J. Syst. Evol. Microbiol.">
        <title>The Global Catalogue of Microorganisms (GCM) 10K type strain sequencing project: providing services to taxonomists for standard genome sequencing and annotation.</title>
        <authorList>
            <consortium name="The Broad Institute Genomics Platform"/>
            <consortium name="The Broad Institute Genome Sequencing Center for Infectious Disease"/>
            <person name="Wu L."/>
            <person name="Ma J."/>
        </authorList>
    </citation>
    <scope>NUCLEOTIDE SEQUENCE [LARGE SCALE GENOMIC DNA]</scope>
    <source>
        <strain evidence="3">KCTC 52490</strain>
    </source>
</reference>
<accession>A0ABW6AB57</accession>
<dbReference type="RefSeq" id="WP_381496789.1">
    <property type="nucleotide sequence ID" value="NZ_JBHUOM010000001.1"/>
</dbReference>
<organism evidence="2 3">
    <name type="scientific">Spirosoma flavum</name>
    <dbReference type="NCBI Taxonomy" id="2048557"/>
    <lineage>
        <taxon>Bacteria</taxon>
        <taxon>Pseudomonadati</taxon>
        <taxon>Bacteroidota</taxon>
        <taxon>Cytophagia</taxon>
        <taxon>Cytophagales</taxon>
        <taxon>Cytophagaceae</taxon>
        <taxon>Spirosoma</taxon>
    </lineage>
</organism>
<evidence type="ECO:0000259" key="1">
    <source>
        <dbReference type="Pfam" id="PF14129"/>
    </source>
</evidence>
<comment type="caution">
    <text evidence="2">The sequence shown here is derived from an EMBL/GenBank/DDBJ whole genome shotgun (WGS) entry which is preliminary data.</text>
</comment>
<evidence type="ECO:0000313" key="3">
    <source>
        <dbReference type="Proteomes" id="UP001597512"/>
    </source>
</evidence>
<feature type="domain" description="DUF4296" evidence="1">
    <location>
        <begin position="31"/>
        <end position="115"/>
    </location>
</feature>
<dbReference type="Pfam" id="PF14129">
    <property type="entry name" value="DUF4296"/>
    <property type="match status" value="1"/>
</dbReference>
<gene>
    <name evidence="2" type="ORF">ACFS25_02320</name>
</gene>
<dbReference type="InterPro" id="IPR025381">
    <property type="entry name" value="DUF4296"/>
</dbReference>
<name>A0ABW6AB57_9BACT</name>